<dbReference type="CDD" id="cd00090">
    <property type="entry name" value="HTH_ARSR"/>
    <property type="match status" value="1"/>
</dbReference>
<dbReference type="AlphaFoldDB" id="A0A939KGY7"/>
<dbReference type="InterPro" id="IPR036390">
    <property type="entry name" value="WH_DNA-bd_sf"/>
</dbReference>
<evidence type="ECO:0000256" key="2">
    <source>
        <dbReference type="ARBA" id="ARBA00023125"/>
    </source>
</evidence>
<dbReference type="Gene3D" id="1.10.10.10">
    <property type="entry name" value="Winged helix-like DNA-binding domain superfamily/Winged helix DNA-binding domain"/>
    <property type="match status" value="1"/>
</dbReference>
<dbReference type="PANTHER" id="PTHR33154:SF18">
    <property type="entry name" value="ARSENICAL RESISTANCE OPERON REPRESSOR"/>
    <property type="match status" value="1"/>
</dbReference>
<dbReference type="PANTHER" id="PTHR33154">
    <property type="entry name" value="TRANSCRIPTIONAL REGULATOR, ARSR FAMILY"/>
    <property type="match status" value="1"/>
</dbReference>
<dbReference type="Pfam" id="PF01022">
    <property type="entry name" value="HTH_5"/>
    <property type="match status" value="1"/>
</dbReference>
<protein>
    <submittedName>
        <fullName evidence="5">Winged helix-turn-helix transcriptional regulator</fullName>
    </submittedName>
</protein>
<dbReference type="PROSITE" id="PS50987">
    <property type="entry name" value="HTH_ARSR_2"/>
    <property type="match status" value="1"/>
</dbReference>
<accession>A0A939KGY7</accession>
<proteinExistence type="predicted"/>
<dbReference type="InterPro" id="IPR036388">
    <property type="entry name" value="WH-like_DNA-bd_sf"/>
</dbReference>
<keyword evidence="6" id="KW-1185">Reference proteome</keyword>
<evidence type="ECO:0000259" key="4">
    <source>
        <dbReference type="PROSITE" id="PS50987"/>
    </source>
</evidence>
<evidence type="ECO:0000313" key="5">
    <source>
        <dbReference type="EMBL" id="MBO1264914.1"/>
    </source>
</evidence>
<dbReference type="InterPro" id="IPR051081">
    <property type="entry name" value="HTH_MetalResp_TranReg"/>
</dbReference>
<sequence>MNDLLNIFKTLSDETRLRIVMLLHHDELCVCEMSGILDVSQPTISKGLSKLRDLNLVVDTRKEKYVYYRLREDHAMLQNIIKDIADHMDQYPRLKEDIGNISTKWKYSNTPTPIDANVFAE</sequence>
<feature type="domain" description="HTH arsR-type" evidence="4">
    <location>
        <begin position="1"/>
        <end position="92"/>
    </location>
</feature>
<comment type="caution">
    <text evidence="5">The sequence shown here is derived from an EMBL/GenBank/DDBJ whole genome shotgun (WGS) entry which is preliminary data.</text>
</comment>
<dbReference type="InterPro" id="IPR011991">
    <property type="entry name" value="ArsR-like_HTH"/>
</dbReference>
<dbReference type="RefSeq" id="WP_207599439.1">
    <property type="nucleotide sequence ID" value="NZ_JAFNJU010000005.1"/>
</dbReference>
<evidence type="ECO:0000256" key="3">
    <source>
        <dbReference type="ARBA" id="ARBA00023163"/>
    </source>
</evidence>
<dbReference type="InterPro" id="IPR001845">
    <property type="entry name" value="HTH_ArsR_DNA-bd_dom"/>
</dbReference>
<keyword evidence="2" id="KW-0238">DNA-binding</keyword>
<dbReference type="NCBIfam" id="NF033788">
    <property type="entry name" value="HTH_metalloreg"/>
    <property type="match status" value="1"/>
</dbReference>
<evidence type="ECO:0000313" key="6">
    <source>
        <dbReference type="Proteomes" id="UP000664218"/>
    </source>
</evidence>
<dbReference type="Proteomes" id="UP000664218">
    <property type="component" value="Unassembled WGS sequence"/>
</dbReference>
<keyword evidence="1" id="KW-0805">Transcription regulation</keyword>
<dbReference type="SMART" id="SM00418">
    <property type="entry name" value="HTH_ARSR"/>
    <property type="match status" value="1"/>
</dbReference>
<dbReference type="GO" id="GO:0003700">
    <property type="term" value="F:DNA-binding transcription factor activity"/>
    <property type="evidence" value="ECO:0007669"/>
    <property type="project" value="InterPro"/>
</dbReference>
<dbReference type="EMBL" id="JAFNJU010000005">
    <property type="protein sequence ID" value="MBO1264914.1"/>
    <property type="molecule type" value="Genomic_DNA"/>
</dbReference>
<gene>
    <name evidence="5" type="ORF">J3A84_07725</name>
</gene>
<name>A0A939KGY7_9CLOT</name>
<dbReference type="PRINTS" id="PR00778">
    <property type="entry name" value="HTHARSR"/>
</dbReference>
<evidence type="ECO:0000256" key="1">
    <source>
        <dbReference type="ARBA" id="ARBA00023015"/>
    </source>
</evidence>
<keyword evidence="3" id="KW-0804">Transcription</keyword>
<reference evidence="5" key="1">
    <citation type="submission" date="2021-03" db="EMBL/GenBank/DDBJ databases">
        <title>Proteiniclasticum marinus sp. nov., isolated from tidal flat sediment.</title>
        <authorList>
            <person name="Namirimu T."/>
            <person name="Yang J.-A."/>
            <person name="Yang S.-H."/>
            <person name="Kim Y.-J."/>
            <person name="Kwon K.K."/>
        </authorList>
    </citation>
    <scope>NUCLEOTIDE SEQUENCE</scope>
    <source>
        <strain evidence="5">SCR006</strain>
    </source>
</reference>
<organism evidence="5 6">
    <name type="scientific">Proteiniclasticum aestuarii</name>
    <dbReference type="NCBI Taxonomy" id="2817862"/>
    <lineage>
        <taxon>Bacteria</taxon>
        <taxon>Bacillati</taxon>
        <taxon>Bacillota</taxon>
        <taxon>Clostridia</taxon>
        <taxon>Eubacteriales</taxon>
        <taxon>Clostridiaceae</taxon>
        <taxon>Proteiniclasticum</taxon>
    </lineage>
</organism>
<dbReference type="SUPFAM" id="SSF46785">
    <property type="entry name" value="Winged helix' DNA-binding domain"/>
    <property type="match status" value="1"/>
</dbReference>
<dbReference type="GO" id="GO:0003677">
    <property type="term" value="F:DNA binding"/>
    <property type="evidence" value="ECO:0007669"/>
    <property type="project" value="UniProtKB-KW"/>
</dbReference>